<proteinExistence type="predicted"/>
<organism evidence="1 2">
    <name type="scientific">Ralstonia thomasii</name>
    <dbReference type="NCBI Taxonomy" id="3058596"/>
    <lineage>
        <taxon>Bacteria</taxon>
        <taxon>Pseudomonadati</taxon>
        <taxon>Pseudomonadota</taxon>
        <taxon>Betaproteobacteria</taxon>
        <taxon>Burkholderiales</taxon>
        <taxon>Burkholderiaceae</taxon>
        <taxon>Ralstonia</taxon>
    </lineage>
</organism>
<dbReference type="GeneID" id="34794379"/>
<evidence type="ECO:0000313" key="1">
    <source>
        <dbReference type="EMBL" id="CAJ0804561.1"/>
    </source>
</evidence>
<dbReference type="AlphaFoldDB" id="A0AAD2BTX8"/>
<name>A0AAD2BTX8_9RALS</name>
<dbReference type="Proteomes" id="UP001189756">
    <property type="component" value="Unassembled WGS sequence"/>
</dbReference>
<evidence type="ECO:0000313" key="2">
    <source>
        <dbReference type="Proteomes" id="UP001189756"/>
    </source>
</evidence>
<gene>
    <name evidence="1" type="ORF">R77560_04095</name>
</gene>
<sequence length="125" mass="13559">MKNVIEVGAGPSCADVAQVGEVNFAVRNRSECRAFIRQIERAYGQPPVGVSLVLTTNQHEFGTYREVGIEIEPLSIEQVRTASDWANAVESDSQCKLEDWDAEALLELGLEANATQSASQAVIHG</sequence>
<protein>
    <submittedName>
        <fullName evidence="1">Uncharacterized protein</fullName>
    </submittedName>
</protein>
<reference evidence="1" key="1">
    <citation type="submission" date="2023-07" db="EMBL/GenBank/DDBJ databases">
        <authorList>
            <person name="Peeters C."/>
        </authorList>
    </citation>
    <scope>NUCLEOTIDE SEQUENCE</scope>
    <source>
        <strain evidence="1">R-77560</strain>
    </source>
</reference>
<comment type="caution">
    <text evidence="1">The sequence shown here is derived from an EMBL/GenBank/DDBJ whole genome shotgun (WGS) entry which is preliminary data.</text>
</comment>
<dbReference type="RefSeq" id="WP_045220683.1">
    <property type="nucleotide sequence ID" value="NZ_CATZAZ010000011.1"/>
</dbReference>
<accession>A0AAD2BTX8</accession>
<dbReference type="EMBL" id="CATZAZ010000011">
    <property type="protein sequence ID" value="CAJ0804561.1"/>
    <property type="molecule type" value="Genomic_DNA"/>
</dbReference>